<protein>
    <submittedName>
        <fullName evidence="3">AMP-binding enzyme family protein</fullName>
    </submittedName>
</protein>
<dbReference type="Pfam" id="PF00501">
    <property type="entry name" value="AMP-binding"/>
    <property type="match status" value="1"/>
</dbReference>
<feature type="transmembrane region" description="Helical" evidence="1">
    <location>
        <begin position="21"/>
        <end position="43"/>
    </location>
</feature>
<evidence type="ECO:0000313" key="3">
    <source>
        <dbReference type="EMBL" id="OOK64874.1"/>
    </source>
</evidence>
<evidence type="ECO:0000259" key="2">
    <source>
        <dbReference type="Pfam" id="PF00501"/>
    </source>
</evidence>
<organism evidence="3 4">
    <name type="scientific">Mycobacterium kansasii</name>
    <dbReference type="NCBI Taxonomy" id="1768"/>
    <lineage>
        <taxon>Bacteria</taxon>
        <taxon>Bacillati</taxon>
        <taxon>Actinomycetota</taxon>
        <taxon>Actinomycetes</taxon>
        <taxon>Mycobacteriales</taxon>
        <taxon>Mycobacteriaceae</taxon>
        <taxon>Mycobacterium</taxon>
    </lineage>
</organism>
<name>A0A1V3WD11_MYCKA</name>
<keyword evidence="1" id="KW-0812">Transmembrane</keyword>
<sequence length="113" mass="12457">MRVRTLKAVLDRTPWRAEEPIVIVAPMFHAWGFSQLVLAASLACTIITRRKFDAEATLDLVDRHQATGLAVVPVMFDRIMELPPRCVVATAAGRYASPRRRAHGCAPMSSSPS</sequence>
<keyword evidence="1" id="KW-1133">Transmembrane helix</keyword>
<proteinExistence type="predicted"/>
<dbReference type="InterPro" id="IPR000873">
    <property type="entry name" value="AMP-dep_synth/lig_dom"/>
</dbReference>
<dbReference type="SUPFAM" id="SSF56801">
    <property type="entry name" value="Acetyl-CoA synthetase-like"/>
    <property type="match status" value="1"/>
</dbReference>
<dbReference type="AlphaFoldDB" id="A0A1V3WD11"/>
<dbReference type="InterPro" id="IPR042099">
    <property type="entry name" value="ANL_N_sf"/>
</dbReference>
<dbReference type="Proteomes" id="UP000189229">
    <property type="component" value="Unassembled WGS sequence"/>
</dbReference>
<keyword evidence="1" id="KW-0472">Membrane</keyword>
<dbReference type="Gene3D" id="3.40.50.12780">
    <property type="entry name" value="N-terminal domain of ligase-like"/>
    <property type="match status" value="1"/>
</dbReference>
<comment type="caution">
    <text evidence="3">The sequence shown here is derived from an EMBL/GenBank/DDBJ whole genome shotgun (WGS) entry which is preliminary data.</text>
</comment>
<dbReference type="EMBL" id="MVBM01000011">
    <property type="protein sequence ID" value="OOK64874.1"/>
    <property type="molecule type" value="Genomic_DNA"/>
</dbReference>
<evidence type="ECO:0000256" key="1">
    <source>
        <dbReference type="SAM" id="Phobius"/>
    </source>
</evidence>
<reference evidence="3 4" key="1">
    <citation type="submission" date="2017-02" db="EMBL/GenBank/DDBJ databases">
        <title>Complete genome sequences of Mycobacterium kansasii strains isolated from rhesus macaques.</title>
        <authorList>
            <person name="Panda A."/>
            <person name="Nagaraj S."/>
            <person name="Zhao X."/>
            <person name="Tettelin H."/>
            <person name="Detolla L.J."/>
        </authorList>
    </citation>
    <scope>NUCLEOTIDE SEQUENCE [LARGE SCALE GENOMIC DNA]</scope>
    <source>
        <strain evidence="3 4">11-3813</strain>
    </source>
</reference>
<accession>A0A1V3WD11</accession>
<evidence type="ECO:0000313" key="4">
    <source>
        <dbReference type="Proteomes" id="UP000189229"/>
    </source>
</evidence>
<gene>
    <name evidence="3" type="ORF">BZL30_9008</name>
</gene>
<feature type="domain" description="AMP-dependent synthetase/ligase" evidence="2">
    <location>
        <begin position="16"/>
        <end position="110"/>
    </location>
</feature>